<evidence type="ECO:0000313" key="2">
    <source>
        <dbReference type="EMBL" id="WAH42605.1"/>
    </source>
</evidence>
<proteinExistence type="predicted"/>
<gene>
    <name evidence="2" type="ORF">NZD89_03875</name>
</gene>
<protein>
    <submittedName>
        <fullName evidence="2">Uncharacterized protein</fullName>
    </submittedName>
</protein>
<reference evidence="2" key="1">
    <citation type="submission" date="2022-08" db="EMBL/GenBank/DDBJ databases">
        <title>Alicyclobacillus fastidiosus DSM 17978, complete genome.</title>
        <authorList>
            <person name="Wang Q."/>
            <person name="Cai R."/>
            <person name="Wang Z."/>
        </authorList>
    </citation>
    <scope>NUCLEOTIDE SEQUENCE</scope>
    <source>
        <strain evidence="2">DSM 17978</strain>
    </source>
</reference>
<evidence type="ECO:0000256" key="1">
    <source>
        <dbReference type="SAM" id="MobiDB-lite"/>
    </source>
</evidence>
<accession>A0ABY6ZL12</accession>
<dbReference type="Proteomes" id="UP001164761">
    <property type="component" value="Chromosome"/>
</dbReference>
<dbReference type="RefSeq" id="WP_268006476.1">
    <property type="nucleotide sequence ID" value="NZ_BSUT01000001.1"/>
</dbReference>
<feature type="region of interest" description="Disordered" evidence="1">
    <location>
        <begin position="1"/>
        <end position="23"/>
    </location>
</feature>
<organism evidence="2 3">
    <name type="scientific">Alicyclobacillus fastidiosus</name>
    <dbReference type="NCBI Taxonomy" id="392011"/>
    <lineage>
        <taxon>Bacteria</taxon>
        <taxon>Bacillati</taxon>
        <taxon>Bacillota</taxon>
        <taxon>Bacilli</taxon>
        <taxon>Bacillales</taxon>
        <taxon>Alicyclobacillaceae</taxon>
        <taxon>Alicyclobacillus</taxon>
    </lineage>
</organism>
<keyword evidence="3" id="KW-1185">Reference proteome</keyword>
<evidence type="ECO:0000313" key="3">
    <source>
        <dbReference type="Proteomes" id="UP001164761"/>
    </source>
</evidence>
<sequence length="69" mass="7584">MPPSPDKGHLPLPGGLSSSPEEDVDFSPYGFSVDLTVTNHLAKEIGFAFTDWRLELPSMIGQVLERKVE</sequence>
<dbReference type="EMBL" id="CP104067">
    <property type="protein sequence ID" value="WAH42605.1"/>
    <property type="molecule type" value="Genomic_DNA"/>
</dbReference>
<name>A0ABY6ZL12_9BACL</name>